<dbReference type="InterPro" id="IPR032466">
    <property type="entry name" value="Metal_Hydrolase"/>
</dbReference>
<dbReference type="InterPro" id="IPR011059">
    <property type="entry name" value="Metal-dep_hydrolase_composite"/>
</dbReference>
<dbReference type="AlphaFoldDB" id="A0A1L9PS10"/>
<dbReference type="Proteomes" id="UP000184073">
    <property type="component" value="Unassembled WGS sequence"/>
</dbReference>
<dbReference type="Gene3D" id="2.30.40.10">
    <property type="entry name" value="Urease, subunit C, domain 1"/>
    <property type="match status" value="1"/>
</dbReference>
<proteinExistence type="predicted"/>
<evidence type="ECO:0000313" key="3">
    <source>
        <dbReference type="EMBL" id="OJJ04308.1"/>
    </source>
</evidence>
<dbReference type="PANTHER" id="PTHR43794">
    <property type="entry name" value="AMINOHYDROLASE SSNA-RELATED"/>
    <property type="match status" value="1"/>
</dbReference>
<evidence type="ECO:0000259" key="2">
    <source>
        <dbReference type="Pfam" id="PF01979"/>
    </source>
</evidence>
<feature type="domain" description="Amidohydrolase-related" evidence="2">
    <location>
        <begin position="61"/>
        <end position="412"/>
    </location>
</feature>
<gene>
    <name evidence="3" type="ORF">ASPVEDRAFT_85711</name>
</gene>
<reference evidence="4" key="1">
    <citation type="journal article" date="2017" name="Genome Biol.">
        <title>Comparative genomics reveals high biological diversity and specific adaptations in the industrially and medically important fungal genus Aspergillus.</title>
        <authorList>
            <person name="de Vries R.P."/>
            <person name="Riley R."/>
            <person name="Wiebenga A."/>
            <person name="Aguilar-Osorio G."/>
            <person name="Amillis S."/>
            <person name="Uchima C.A."/>
            <person name="Anderluh G."/>
            <person name="Asadollahi M."/>
            <person name="Askin M."/>
            <person name="Barry K."/>
            <person name="Battaglia E."/>
            <person name="Bayram O."/>
            <person name="Benocci T."/>
            <person name="Braus-Stromeyer S.A."/>
            <person name="Caldana C."/>
            <person name="Canovas D."/>
            <person name="Cerqueira G.C."/>
            <person name="Chen F."/>
            <person name="Chen W."/>
            <person name="Choi C."/>
            <person name="Clum A."/>
            <person name="Dos Santos R.A."/>
            <person name="Damasio A.R."/>
            <person name="Diallinas G."/>
            <person name="Emri T."/>
            <person name="Fekete E."/>
            <person name="Flipphi M."/>
            <person name="Freyberg S."/>
            <person name="Gallo A."/>
            <person name="Gournas C."/>
            <person name="Habgood R."/>
            <person name="Hainaut M."/>
            <person name="Harispe M.L."/>
            <person name="Henrissat B."/>
            <person name="Hilden K.S."/>
            <person name="Hope R."/>
            <person name="Hossain A."/>
            <person name="Karabika E."/>
            <person name="Karaffa L."/>
            <person name="Karanyi Z."/>
            <person name="Krasevec N."/>
            <person name="Kuo A."/>
            <person name="Kusch H."/>
            <person name="LaButti K."/>
            <person name="Lagendijk E.L."/>
            <person name="Lapidus A."/>
            <person name="Levasseur A."/>
            <person name="Lindquist E."/>
            <person name="Lipzen A."/>
            <person name="Logrieco A.F."/>
            <person name="MacCabe A."/>
            <person name="Maekelae M.R."/>
            <person name="Malavazi I."/>
            <person name="Melin P."/>
            <person name="Meyer V."/>
            <person name="Mielnichuk N."/>
            <person name="Miskei M."/>
            <person name="Molnar A.P."/>
            <person name="Mule G."/>
            <person name="Ngan C.Y."/>
            <person name="Orejas M."/>
            <person name="Orosz E."/>
            <person name="Ouedraogo J.P."/>
            <person name="Overkamp K.M."/>
            <person name="Park H.-S."/>
            <person name="Perrone G."/>
            <person name="Piumi F."/>
            <person name="Punt P.J."/>
            <person name="Ram A.F."/>
            <person name="Ramon A."/>
            <person name="Rauscher S."/>
            <person name="Record E."/>
            <person name="Riano-Pachon D.M."/>
            <person name="Robert V."/>
            <person name="Roehrig J."/>
            <person name="Ruller R."/>
            <person name="Salamov A."/>
            <person name="Salih N.S."/>
            <person name="Samson R.A."/>
            <person name="Sandor E."/>
            <person name="Sanguinetti M."/>
            <person name="Schuetze T."/>
            <person name="Sepcic K."/>
            <person name="Shelest E."/>
            <person name="Sherlock G."/>
            <person name="Sophianopoulou V."/>
            <person name="Squina F.M."/>
            <person name="Sun H."/>
            <person name="Susca A."/>
            <person name="Todd R.B."/>
            <person name="Tsang A."/>
            <person name="Unkles S.E."/>
            <person name="van de Wiele N."/>
            <person name="van Rossen-Uffink D."/>
            <person name="Oliveira J.V."/>
            <person name="Vesth T.C."/>
            <person name="Visser J."/>
            <person name="Yu J.-H."/>
            <person name="Zhou M."/>
            <person name="Andersen M.R."/>
            <person name="Archer D.B."/>
            <person name="Baker S.E."/>
            <person name="Benoit I."/>
            <person name="Brakhage A.A."/>
            <person name="Braus G.H."/>
            <person name="Fischer R."/>
            <person name="Frisvad J.C."/>
            <person name="Goldman G.H."/>
            <person name="Houbraken J."/>
            <person name="Oakley B."/>
            <person name="Pocsi I."/>
            <person name="Scazzocchio C."/>
            <person name="Seiboth B."/>
            <person name="vanKuyk P.A."/>
            <person name="Wortman J."/>
            <person name="Dyer P.S."/>
            <person name="Grigoriev I.V."/>
        </authorList>
    </citation>
    <scope>NUCLEOTIDE SEQUENCE [LARGE SCALE GENOMIC DNA]</scope>
    <source>
        <strain evidence="4">CBS 583.65</strain>
    </source>
</reference>
<dbReference type="RefSeq" id="XP_040670070.1">
    <property type="nucleotide sequence ID" value="XM_040817733.1"/>
</dbReference>
<dbReference type="Gene3D" id="3.20.20.140">
    <property type="entry name" value="Metal-dependent hydrolases"/>
    <property type="match status" value="1"/>
</dbReference>
<dbReference type="SUPFAM" id="SSF51338">
    <property type="entry name" value="Composite domain of metallo-dependent hydrolases"/>
    <property type="match status" value="1"/>
</dbReference>
<protein>
    <recommendedName>
        <fullName evidence="2">Amidohydrolase-related domain-containing protein</fullName>
    </recommendedName>
</protein>
<dbReference type="GO" id="GO:0016810">
    <property type="term" value="F:hydrolase activity, acting on carbon-nitrogen (but not peptide) bonds"/>
    <property type="evidence" value="ECO:0007669"/>
    <property type="project" value="InterPro"/>
</dbReference>
<keyword evidence="4" id="KW-1185">Reference proteome</keyword>
<organism evidence="3 4">
    <name type="scientific">Aspergillus versicolor CBS 583.65</name>
    <dbReference type="NCBI Taxonomy" id="1036611"/>
    <lineage>
        <taxon>Eukaryota</taxon>
        <taxon>Fungi</taxon>
        <taxon>Dikarya</taxon>
        <taxon>Ascomycota</taxon>
        <taxon>Pezizomycotina</taxon>
        <taxon>Eurotiomycetes</taxon>
        <taxon>Eurotiomycetidae</taxon>
        <taxon>Eurotiales</taxon>
        <taxon>Aspergillaceae</taxon>
        <taxon>Aspergillus</taxon>
        <taxon>Aspergillus subgen. Nidulantes</taxon>
    </lineage>
</organism>
<dbReference type="VEuPathDB" id="FungiDB:ASPVEDRAFT_85711"/>
<dbReference type="STRING" id="1036611.A0A1L9PS10"/>
<sequence>MEHRKYRLVLRNALLIPIDSSQESSFTANIHVSHSGHIVYIGPEVAHDGDADAVVDATGNWVLPGFISAHSHLWQSAFPGRACDESVNRWADDIYKHAAGLGADDFYELVRRGAQSHLEKGITTVFNFTYSPNFKDGKSDRAQFSGSIDAGIRFIHAFNIGAINKTWSVDQAVARTQKFLDWTAPYEETSQYLGTAVANHGVTYDDNKSIQAEAEIMGRFNLQGHLHYLESPLPDDIRFERSRWQWLKDAGLLNPRLILGHFVHPTAEMVSEAAMAGVRMSWNPLSNGRLGSGIVDTPAYLQKNLSIGLGVDGEASSDRCDPFENMRAGLYSVRGMYRNPKVLAPYDVLYMHTLGAARALGVENRVGSLTVGKFADMVLIEPPRSIRPGDPVSTVVLSAGIENVKEVFVGGVPISSKCCVPGRTSSEWSAWKF</sequence>
<dbReference type="Pfam" id="PF01979">
    <property type="entry name" value="Amidohydro_1"/>
    <property type="match status" value="1"/>
</dbReference>
<dbReference type="SUPFAM" id="SSF51556">
    <property type="entry name" value="Metallo-dependent hydrolases"/>
    <property type="match status" value="1"/>
</dbReference>
<keyword evidence="1" id="KW-0378">Hydrolase</keyword>
<evidence type="ECO:0000313" key="4">
    <source>
        <dbReference type="Proteomes" id="UP000184073"/>
    </source>
</evidence>
<dbReference type="PANTHER" id="PTHR43794:SF11">
    <property type="entry name" value="AMIDOHYDROLASE-RELATED DOMAIN-CONTAINING PROTEIN"/>
    <property type="match status" value="1"/>
</dbReference>
<dbReference type="InterPro" id="IPR050287">
    <property type="entry name" value="MTA/SAH_deaminase"/>
</dbReference>
<accession>A0A1L9PS10</accession>
<dbReference type="InterPro" id="IPR006680">
    <property type="entry name" value="Amidohydro-rel"/>
</dbReference>
<dbReference type="EMBL" id="KV878131">
    <property type="protein sequence ID" value="OJJ04308.1"/>
    <property type="molecule type" value="Genomic_DNA"/>
</dbReference>
<dbReference type="GeneID" id="63733244"/>
<dbReference type="OrthoDB" id="4493111at2759"/>
<name>A0A1L9PS10_ASPVE</name>
<evidence type="ECO:0000256" key="1">
    <source>
        <dbReference type="ARBA" id="ARBA00022801"/>
    </source>
</evidence>